<proteinExistence type="predicted"/>
<dbReference type="Proteomes" id="UP001303473">
    <property type="component" value="Unassembled WGS sequence"/>
</dbReference>
<gene>
    <name evidence="1" type="ORF">QBC46DRAFT_343695</name>
</gene>
<organism evidence="1 2">
    <name type="scientific">Diplogelasinospora grovesii</name>
    <dbReference type="NCBI Taxonomy" id="303347"/>
    <lineage>
        <taxon>Eukaryota</taxon>
        <taxon>Fungi</taxon>
        <taxon>Dikarya</taxon>
        <taxon>Ascomycota</taxon>
        <taxon>Pezizomycotina</taxon>
        <taxon>Sordariomycetes</taxon>
        <taxon>Sordariomycetidae</taxon>
        <taxon>Sordariales</taxon>
        <taxon>Diplogelasinosporaceae</taxon>
        <taxon>Diplogelasinospora</taxon>
    </lineage>
</organism>
<dbReference type="AlphaFoldDB" id="A0AAN6S368"/>
<evidence type="ECO:0000313" key="2">
    <source>
        <dbReference type="Proteomes" id="UP001303473"/>
    </source>
</evidence>
<evidence type="ECO:0000313" key="1">
    <source>
        <dbReference type="EMBL" id="KAK3938313.1"/>
    </source>
</evidence>
<keyword evidence="2" id="KW-1185">Reference proteome</keyword>
<sequence length="123" mass="13045">MEMKTKMKECSCFSSALYSLVELSIAQAITITRYVSIPCYSNSIAVSTCSNIASNTYCTFPRGGNQVQGVWFSNLYTGTIGVFYQSSSYDYCSGHSRGAAAGYSSGVCVNSGTLSTYFSGGAA</sequence>
<name>A0AAN6S368_9PEZI</name>
<accession>A0AAN6S368</accession>
<comment type="caution">
    <text evidence="1">The sequence shown here is derived from an EMBL/GenBank/DDBJ whole genome shotgun (WGS) entry which is preliminary data.</text>
</comment>
<dbReference type="EMBL" id="MU853832">
    <property type="protein sequence ID" value="KAK3938313.1"/>
    <property type="molecule type" value="Genomic_DNA"/>
</dbReference>
<reference evidence="2" key="1">
    <citation type="journal article" date="2023" name="Mol. Phylogenet. Evol.">
        <title>Genome-scale phylogeny and comparative genomics of the fungal order Sordariales.</title>
        <authorList>
            <person name="Hensen N."/>
            <person name="Bonometti L."/>
            <person name="Westerberg I."/>
            <person name="Brannstrom I.O."/>
            <person name="Guillou S."/>
            <person name="Cros-Aarteil S."/>
            <person name="Calhoun S."/>
            <person name="Haridas S."/>
            <person name="Kuo A."/>
            <person name="Mondo S."/>
            <person name="Pangilinan J."/>
            <person name="Riley R."/>
            <person name="LaButti K."/>
            <person name="Andreopoulos B."/>
            <person name="Lipzen A."/>
            <person name="Chen C."/>
            <person name="Yan M."/>
            <person name="Daum C."/>
            <person name="Ng V."/>
            <person name="Clum A."/>
            <person name="Steindorff A."/>
            <person name="Ohm R.A."/>
            <person name="Martin F."/>
            <person name="Silar P."/>
            <person name="Natvig D.O."/>
            <person name="Lalanne C."/>
            <person name="Gautier V."/>
            <person name="Ament-Velasquez S.L."/>
            <person name="Kruys A."/>
            <person name="Hutchinson M.I."/>
            <person name="Powell A.J."/>
            <person name="Barry K."/>
            <person name="Miller A.N."/>
            <person name="Grigoriev I.V."/>
            <person name="Debuchy R."/>
            <person name="Gladieux P."/>
            <person name="Hiltunen Thoren M."/>
            <person name="Johannesson H."/>
        </authorList>
    </citation>
    <scope>NUCLEOTIDE SEQUENCE [LARGE SCALE GENOMIC DNA]</scope>
    <source>
        <strain evidence="2">CBS 340.73</strain>
    </source>
</reference>
<protein>
    <submittedName>
        <fullName evidence="1">Uncharacterized protein</fullName>
    </submittedName>
</protein>